<protein>
    <submittedName>
        <fullName evidence="2">Uncharacterized protein</fullName>
    </submittedName>
</protein>
<proteinExistence type="predicted"/>
<reference evidence="2" key="2">
    <citation type="submission" date="2020-09" db="EMBL/GenBank/DDBJ databases">
        <authorList>
            <person name="Sun Q."/>
            <person name="Ohkuma M."/>
        </authorList>
    </citation>
    <scope>NUCLEOTIDE SEQUENCE</scope>
    <source>
        <strain evidence="2">JCM 4369</strain>
    </source>
</reference>
<dbReference type="Proteomes" id="UP000618795">
    <property type="component" value="Unassembled WGS sequence"/>
</dbReference>
<keyword evidence="3" id="KW-1185">Reference proteome</keyword>
<evidence type="ECO:0000313" key="2">
    <source>
        <dbReference type="EMBL" id="GGV12894.1"/>
    </source>
</evidence>
<dbReference type="AlphaFoldDB" id="A0A918IG18"/>
<dbReference type="EMBL" id="BMTD01000015">
    <property type="protein sequence ID" value="GGV12894.1"/>
    <property type="molecule type" value="Genomic_DNA"/>
</dbReference>
<evidence type="ECO:0000313" key="3">
    <source>
        <dbReference type="Proteomes" id="UP000618795"/>
    </source>
</evidence>
<reference evidence="2" key="1">
    <citation type="journal article" date="2014" name="Int. J. Syst. Evol. Microbiol.">
        <title>Complete genome sequence of Corynebacterium casei LMG S-19264T (=DSM 44701T), isolated from a smear-ripened cheese.</title>
        <authorList>
            <consortium name="US DOE Joint Genome Institute (JGI-PGF)"/>
            <person name="Walter F."/>
            <person name="Albersmeier A."/>
            <person name="Kalinowski J."/>
            <person name="Ruckert C."/>
        </authorList>
    </citation>
    <scope>NUCLEOTIDE SEQUENCE</scope>
    <source>
        <strain evidence="2">JCM 4369</strain>
    </source>
</reference>
<comment type="caution">
    <text evidence="2">The sequence shown here is derived from an EMBL/GenBank/DDBJ whole genome shotgun (WGS) entry which is preliminary data.</text>
</comment>
<feature type="region of interest" description="Disordered" evidence="1">
    <location>
        <begin position="75"/>
        <end position="94"/>
    </location>
</feature>
<sequence>MHRTNPASLRRRGSFPTARPCAELNALRFAHRQIPVSKHPPFSGTDAPLAVVGACRKALRSQSSIVVNLWEAPQVHDGPSPAPIQKPPVLAQYT</sequence>
<organism evidence="2 3">
    <name type="scientific">Streptomyces filipinensis</name>
    <dbReference type="NCBI Taxonomy" id="66887"/>
    <lineage>
        <taxon>Bacteria</taxon>
        <taxon>Bacillati</taxon>
        <taxon>Actinomycetota</taxon>
        <taxon>Actinomycetes</taxon>
        <taxon>Kitasatosporales</taxon>
        <taxon>Streptomycetaceae</taxon>
        <taxon>Streptomyces</taxon>
    </lineage>
</organism>
<evidence type="ECO:0000256" key="1">
    <source>
        <dbReference type="SAM" id="MobiDB-lite"/>
    </source>
</evidence>
<accession>A0A918IG18</accession>
<gene>
    <name evidence="2" type="ORF">GCM10010260_59680</name>
</gene>
<name>A0A918IG18_9ACTN</name>